<sequence>MRINDTKYGLYSYQNQPKNTVTPHTTKKASASAEVQISSRGREMSQAMMSDQAQRQQRVQELKQQIANGTYQVDSNKVANKMLDFWTKNSL</sequence>
<evidence type="ECO:0000256" key="7">
    <source>
        <dbReference type="SAM" id="MobiDB-lite"/>
    </source>
</evidence>
<evidence type="ECO:0000256" key="4">
    <source>
        <dbReference type="ARBA" id="ARBA00022795"/>
    </source>
</evidence>
<keyword evidence="9" id="KW-0282">Flagellum</keyword>
<dbReference type="Proteomes" id="UP000548423">
    <property type="component" value="Unassembled WGS sequence"/>
</dbReference>
<keyword evidence="9" id="KW-0966">Cell projection</keyword>
<organism evidence="9 10">
    <name type="scientific">Neobacillus niacini</name>
    <dbReference type="NCBI Taxonomy" id="86668"/>
    <lineage>
        <taxon>Bacteria</taxon>
        <taxon>Bacillati</taxon>
        <taxon>Bacillota</taxon>
        <taxon>Bacilli</taxon>
        <taxon>Bacillales</taxon>
        <taxon>Bacillaceae</taxon>
        <taxon>Neobacillus</taxon>
    </lineage>
</organism>
<evidence type="ECO:0000259" key="8">
    <source>
        <dbReference type="Pfam" id="PF04316"/>
    </source>
</evidence>
<keyword evidence="3" id="KW-0678">Repressor</keyword>
<dbReference type="NCBIfam" id="TIGR03824">
    <property type="entry name" value="FlgM_jcvi"/>
    <property type="match status" value="1"/>
</dbReference>
<dbReference type="InterPro" id="IPR007412">
    <property type="entry name" value="FlgM"/>
</dbReference>
<gene>
    <name evidence="9" type="ORF">F4694_003528</name>
</gene>
<evidence type="ECO:0000256" key="5">
    <source>
        <dbReference type="ARBA" id="ARBA00023015"/>
    </source>
</evidence>
<keyword evidence="6" id="KW-0804">Transcription</keyword>
<dbReference type="SUPFAM" id="SSF101498">
    <property type="entry name" value="Anti-sigma factor FlgM"/>
    <property type="match status" value="1"/>
</dbReference>
<evidence type="ECO:0000256" key="1">
    <source>
        <dbReference type="ARBA" id="ARBA00005322"/>
    </source>
</evidence>
<keyword evidence="9" id="KW-0969">Cilium</keyword>
<evidence type="ECO:0000256" key="6">
    <source>
        <dbReference type="ARBA" id="ARBA00023163"/>
    </source>
</evidence>
<dbReference type="GO" id="GO:0044781">
    <property type="term" value="P:bacterial-type flagellum organization"/>
    <property type="evidence" value="ECO:0007669"/>
    <property type="project" value="UniProtKB-KW"/>
</dbReference>
<name>A0A852THL0_9BACI</name>
<keyword evidence="4" id="KW-1005">Bacterial flagellum biogenesis</keyword>
<evidence type="ECO:0000313" key="9">
    <source>
        <dbReference type="EMBL" id="NYE06748.1"/>
    </source>
</evidence>
<dbReference type="AlphaFoldDB" id="A0A852THL0"/>
<evidence type="ECO:0000256" key="3">
    <source>
        <dbReference type="ARBA" id="ARBA00022491"/>
    </source>
</evidence>
<comment type="similarity">
    <text evidence="1">Belongs to the FlgM family.</text>
</comment>
<dbReference type="InterPro" id="IPR031316">
    <property type="entry name" value="FlgM_C"/>
</dbReference>
<protein>
    <recommendedName>
        <fullName evidence="2">Negative regulator of flagellin synthesis</fullName>
    </recommendedName>
</protein>
<dbReference type="InterPro" id="IPR035890">
    <property type="entry name" value="Anti-sigma-28_factor_FlgM_sf"/>
</dbReference>
<dbReference type="GO" id="GO:0045892">
    <property type="term" value="P:negative regulation of DNA-templated transcription"/>
    <property type="evidence" value="ECO:0007669"/>
    <property type="project" value="InterPro"/>
</dbReference>
<comment type="caution">
    <text evidence="9">The sequence shown here is derived from an EMBL/GenBank/DDBJ whole genome shotgun (WGS) entry which is preliminary data.</text>
</comment>
<feature type="compositionally biased region" description="Polar residues" evidence="7">
    <location>
        <begin position="14"/>
        <end position="24"/>
    </location>
</feature>
<evidence type="ECO:0000256" key="2">
    <source>
        <dbReference type="ARBA" id="ARBA00017823"/>
    </source>
</evidence>
<proteinExistence type="inferred from homology"/>
<feature type="region of interest" description="Disordered" evidence="7">
    <location>
        <begin position="14"/>
        <end position="35"/>
    </location>
</feature>
<evidence type="ECO:0000313" key="10">
    <source>
        <dbReference type="Proteomes" id="UP000548423"/>
    </source>
</evidence>
<dbReference type="Pfam" id="PF04316">
    <property type="entry name" value="FlgM"/>
    <property type="match status" value="1"/>
</dbReference>
<dbReference type="Gene3D" id="6.10.140.30">
    <property type="entry name" value="Anti-sigma-28 factor FlgM"/>
    <property type="match status" value="1"/>
</dbReference>
<reference evidence="10" key="2">
    <citation type="submission" date="2020-08" db="EMBL/GenBank/DDBJ databases">
        <title>The Agave Microbiome: Exploring the role of microbial communities in plant adaptations to desert environments.</title>
        <authorList>
            <person name="Partida-Martinez L.P."/>
        </authorList>
    </citation>
    <scope>NUCLEOTIDE SEQUENCE [LARGE SCALE GENOMIC DNA]</scope>
    <source>
        <strain evidence="10">AT2.8</strain>
    </source>
</reference>
<feature type="domain" description="Anti-sigma-28 factor FlgM C-terminal" evidence="8">
    <location>
        <begin position="35"/>
        <end position="84"/>
    </location>
</feature>
<accession>A0A852THL0</accession>
<dbReference type="EMBL" id="JACCBX010000007">
    <property type="protein sequence ID" value="NYE06748.1"/>
    <property type="molecule type" value="Genomic_DNA"/>
</dbReference>
<reference evidence="10" key="1">
    <citation type="submission" date="2020-07" db="EMBL/GenBank/DDBJ databases">
        <authorList>
            <person name="Partida-Martinez L."/>
            <person name="Huntemann M."/>
            <person name="Clum A."/>
            <person name="Wang J."/>
            <person name="Palaniappan K."/>
            <person name="Ritter S."/>
            <person name="Chen I.-M."/>
            <person name="Stamatis D."/>
            <person name="Reddy T."/>
            <person name="O'Malley R."/>
            <person name="Daum C."/>
            <person name="Shapiro N."/>
            <person name="Ivanova N."/>
            <person name="Kyrpides N."/>
            <person name="Woyke T."/>
        </authorList>
    </citation>
    <scope>NUCLEOTIDE SEQUENCE [LARGE SCALE GENOMIC DNA]</scope>
    <source>
        <strain evidence="10">AT2.8</strain>
    </source>
</reference>
<keyword evidence="5" id="KW-0805">Transcription regulation</keyword>